<dbReference type="SUPFAM" id="SSF54427">
    <property type="entry name" value="NTF2-like"/>
    <property type="match status" value="1"/>
</dbReference>
<reference evidence="3 4" key="1">
    <citation type="submission" date="2017-11" db="EMBL/GenBank/DDBJ databases">
        <title>Sequencing the genomes of 1000 actinobacteria strains.</title>
        <authorList>
            <person name="Klenk H.-P."/>
        </authorList>
    </citation>
    <scope>NUCLEOTIDE SEQUENCE [LARGE SCALE GENOMIC DNA]</scope>
    <source>
        <strain evidence="3 4">DSM 12798</strain>
    </source>
</reference>
<comment type="similarity">
    <text evidence="1">Belongs to the bacterial ring-hydroxylating dioxygenase beta subunit family.</text>
</comment>
<keyword evidence="3" id="KW-0223">Dioxygenase</keyword>
<dbReference type="PANTHER" id="PTHR41534">
    <property type="entry name" value="BLR3401 PROTEIN"/>
    <property type="match status" value="1"/>
</dbReference>
<keyword evidence="2" id="KW-0560">Oxidoreductase</keyword>
<gene>
    <name evidence="3" type="ORF">ATK23_2435</name>
</gene>
<dbReference type="Proteomes" id="UP000229263">
    <property type="component" value="Unassembled WGS sequence"/>
</dbReference>
<dbReference type="GO" id="GO:0051213">
    <property type="term" value="F:dioxygenase activity"/>
    <property type="evidence" value="ECO:0007669"/>
    <property type="project" value="UniProtKB-KW"/>
</dbReference>
<comment type="caution">
    <text evidence="3">The sequence shown here is derived from an EMBL/GenBank/DDBJ whole genome shotgun (WGS) entry which is preliminary data.</text>
</comment>
<evidence type="ECO:0000313" key="3">
    <source>
        <dbReference type="EMBL" id="PJJ45179.1"/>
    </source>
</evidence>
<dbReference type="RefSeq" id="WP_217994570.1">
    <property type="nucleotide sequence ID" value="NZ_PGEY01000001.1"/>
</dbReference>
<protein>
    <submittedName>
        <fullName evidence="3">3-phenylpropionate/cinnamic acid dioxygenase small subunit</fullName>
    </submittedName>
</protein>
<dbReference type="Gene3D" id="3.10.450.50">
    <property type="match status" value="1"/>
</dbReference>
<evidence type="ECO:0000256" key="2">
    <source>
        <dbReference type="ARBA" id="ARBA00023002"/>
    </source>
</evidence>
<evidence type="ECO:0000256" key="1">
    <source>
        <dbReference type="ARBA" id="ARBA00009570"/>
    </source>
</evidence>
<accession>A0ABX4N039</accession>
<dbReference type="Pfam" id="PF00866">
    <property type="entry name" value="Ring_hydroxyl_B"/>
    <property type="match status" value="1"/>
</dbReference>
<dbReference type="EMBL" id="PGEY01000001">
    <property type="protein sequence ID" value="PJJ45179.1"/>
    <property type="molecule type" value="Genomic_DNA"/>
</dbReference>
<keyword evidence="4" id="KW-1185">Reference proteome</keyword>
<organism evidence="3 4">
    <name type="scientific">Glutamicibacter mysorens</name>
    <dbReference type="NCBI Taxonomy" id="257984"/>
    <lineage>
        <taxon>Bacteria</taxon>
        <taxon>Bacillati</taxon>
        <taxon>Actinomycetota</taxon>
        <taxon>Actinomycetes</taxon>
        <taxon>Micrococcales</taxon>
        <taxon>Micrococcaceae</taxon>
        <taxon>Glutamicibacter</taxon>
    </lineage>
</organism>
<dbReference type="InterPro" id="IPR032710">
    <property type="entry name" value="NTF2-like_dom_sf"/>
</dbReference>
<evidence type="ECO:0000313" key="4">
    <source>
        <dbReference type="Proteomes" id="UP000229263"/>
    </source>
</evidence>
<dbReference type="PANTHER" id="PTHR41534:SF2">
    <property type="entry name" value="3-PHENYLPROPIONATE_CINNAMIC ACID DIOXYGENASE SUBUNIT BETA"/>
    <property type="match status" value="1"/>
</dbReference>
<name>A0ABX4N039_9MICC</name>
<sequence>MTEQALMTQGTLTDERVLRAIELVWREAQLLDQAEYEAWNELYTDDGHYIIPIDPQTTDFDNSLNMIYDDRRMRRLRVHRMTEGHAIAALDAARTIRTVSRFSVDEASDEQVTLHAAQVLIAYKRGNHDLWAGEVEYSIRLGATAAEDRILRKIIRLVDSEDVVPAAGFLL</sequence>
<proteinExistence type="inferred from homology"/>
<dbReference type="InterPro" id="IPR000391">
    <property type="entry name" value="Rng_hydr_dOase-bsu"/>
</dbReference>